<sequence>MSKLVMLAFVLATAVLAACGGQGQEIGVERTPPTSIPQAAATVAAPTQEQKAELCSKSGVYDDFWGMLCWIYEGEPDIVLVIRNVTTPEDGRAARLDFEEWVKPRFGIDNLCDLNVHIVYPNSFYARMSPSDYYLSGCAEGEGP</sequence>
<dbReference type="STRING" id="1802591.A2113_02540"/>
<gene>
    <name evidence="2" type="ORF">A2113_02540</name>
</gene>
<feature type="signal peptide" evidence="1">
    <location>
        <begin position="1"/>
        <end position="17"/>
    </location>
</feature>
<feature type="chain" id="PRO_5009581094" evidence="1">
    <location>
        <begin position="18"/>
        <end position="144"/>
    </location>
</feature>
<dbReference type="PROSITE" id="PS51257">
    <property type="entry name" value="PROKAR_LIPOPROTEIN"/>
    <property type="match status" value="1"/>
</dbReference>
<evidence type="ECO:0000256" key="1">
    <source>
        <dbReference type="SAM" id="SignalP"/>
    </source>
</evidence>
<evidence type="ECO:0000313" key="3">
    <source>
        <dbReference type="Proteomes" id="UP000176299"/>
    </source>
</evidence>
<name>A0A1G1W324_9BACT</name>
<dbReference type="AlphaFoldDB" id="A0A1G1W324"/>
<evidence type="ECO:0000313" key="2">
    <source>
        <dbReference type="EMBL" id="OGY22066.1"/>
    </source>
</evidence>
<dbReference type="EMBL" id="MHCN01000009">
    <property type="protein sequence ID" value="OGY22066.1"/>
    <property type="molecule type" value="Genomic_DNA"/>
</dbReference>
<reference evidence="2 3" key="1">
    <citation type="journal article" date="2016" name="Nat. Commun.">
        <title>Thousands of microbial genomes shed light on interconnected biogeochemical processes in an aquifer system.</title>
        <authorList>
            <person name="Anantharaman K."/>
            <person name="Brown C.T."/>
            <person name="Hug L.A."/>
            <person name="Sharon I."/>
            <person name="Castelle C.J."/>
            <person name="Probst A.J."/>
            <person name="Thomas B.C."/>
            <person name="Singh A."/>
            <person name="Wilkins M.J."/>
            <person name="Karaoz U."/>
            <person name="Brodie E.L."/>
            <person name="Williams K.H."/>
            <person name="Hubbard S.S."/>
            <person name="Banfield J.F."/>
        </authorList>
    </citation>
    <scope>NUCLEOTIDE SEQUENCE [LARGE SCALE GENOMIC DNA]</scope>
</reference>
<keyword evidence="1" id="KW-0732">Signal</keyword>
<dbReference type="Proteomes" id="UP000176299">
    <property type="component" value="Unassembled WGS sequence"/>
</dbReference>
<accession>A0A1G1W324</accession>
<comment type="caution">
    <text evidence="2">The sequence shown here is derived from an EMBL/GenBank/DDBJ whole genome shotgun (WGS) entry which is preliminary data.</text>
</comment>
<organism evidence="2 3">
    <name type="scientific">Candidatus Woykebacteria bacterium GWA1_44_8</name>
    <dbReference type="NCBI Taxonomy" id="1802591"/>
    <lineage>
        <taxon>Bacteria</taxon>
        <taxon>Candidatus Woykeibacteriota</taxon>
    </lineage>
</organism>
<proteinExistence type="predicted"/>
<protein>
    <submittedName>
        <fullName evidence="2">Uncharacterized protein</fullName>
    </submittedName>
</protein>